<protein>
    <submittedName>
        <fullName evidence="2">Outer membrane beta-barrel protein</fullName>
    </submittedName>
</protein>
<reference evidence="2 3" key="1">
    <citation type="submission" date="2021-05" db="EMBL/GenBank/DDBJ databases">
        <authorList>
            <person name="Zhang Z.D."/>
            <person name="Osman G."/>
        </authorList>
    </citation>
    <scope>NUCLEOTIDE SEQUENCE [LARGE SCALE GENOMIC DNA]</scope>
    <source>
        <strain evidence="2 3">KCTC 32217</strain>
    </source>
</reference>
<dbReference type="InterPro" id="IPR025665">
    <property type="entry name" value="Beta-barrel_OMP_2"/>
</dbReference>
<accession>A0AAP2CKV1</accession>
<evidence type="ECO:0000313" key="3">
    <source>
        <dbReference type="Proteomes" id="UP001319104"/>
    </source>
</evidence>
<proteinExistence type="predicted"/>
<comment type="caution">
    <text evidence="2">The sequence shown here is derived from an EMBL/GenBank/DDBJ whole genome shotgun (WGS) entry which is preliminary data.</text>
</comment>
<organism evidence="2 3">
    <name type="scientific">Litoribacter ruber</name>
    <dbReference type="NCBI Taxonomy" id="702568"/>
    <lineage>
        <taxon>Bacteria</taxon>
        <taxon>Pseudomonadati</taxon>
        <taxon>Bacteroidota</taxon>
        <taxon>Cytophagia</taxon>
        <taxon>Cytophagales</taxon>
        <taxon>Cyclobacteriaceae</taxon>
        <taxon>Litoribacter</taxon>
    </lineage>
</organism>
<dbReference type="EMBL" id="JAHCMY010000014">
    <property type="protein sequence ID" value="MBS9525554.1"/>
    <property type="molecule type" value="Genomic_DNA"/>
</dbReference>
<dbReference type="Pfam" id="PF13568">
    <property type="entry name" value="OMP_b-brl_2"/>
    <property type="match status" value="1"/>
</dbReference>
<feature type="domain" description="Outer membrane protein beta-barrel" evidence="1">
    <location>
        <begin position="46"/>
        <end position="230"/>
    </location>
</feature>
<sequence length="258" mass="29897">MQTFNIWNSLNLYWRKVALTFLFSFIFLNSFGQKLLSTAGQDDDLISYGFFLAGHTNSFRLKYSEAYMDPNGPYNFIHSIQPVHSQGFSLGFLTTLRLHDQFNVLFTPKVGFYEYRTLVNTYGRTDLPDYSPGGDRIPLTTTDVFTEATLVEFPLLFKYKSQRFNNTRMFFIGGANAQFRTKGQDEANEDDLVILGSDIALEFGMGFDIYFEYFKFSPEIRFSHGLRNLYKESHTNTNYAGAISDIRMRTITIYLNFQ</sequence>
<dbReference type="AlphaFoldDB" id="A0AAP2CKV1"/>
<dbReference type="RefSeq" id="WP_213946414.1">
    <property type="nucleotide sequence ID" value="NZ_JAHBGI010000014.1"/>
</dbReference>
<keyword evidence="3" id="KW-1185">Reference proteome</keyword>
<dbReference type="Proteomes" id="UP001319104">
    <property type="component" value="Unassembled WGS sequence"/>
</dbReference>
<name>A0AAP2CKV1_9BACT</name>
<evidence type="ECO:0000259" key="1">
    <source>
        <dbReference type="Pfam" id="PF13568"/>
    </source>
</evidence>
<evidence type="ECO:0000313" key="2">
    <source>
        <dbReference type="EMBL" id="MBS9525554.1"/>
    </source>
</evidence>
<gene>
    <name evidence="2" type="ORF">KI659_16170</name>
</gene>